<comment type="caution">
    <text evidence="2">The sequence shown here is derived from an EMBL/GenBank/DDBJ whole genome shotgun (WGS) entry which is preliminary data.</text>
</comment>
<evidence type="ECO:0000313" key="3">
    <source>
        <dbReference type="Proteomes" id="UP000598174"/>
    </source>
</evidence>
<dbReference type="InterPro" id="IPR012312">
    <property type="entry name" value="Hemerythrin-like"/>
</dbReference>
<feature type="domain" description="Hemerythrin-like" evidence="1">
    <location>
        <begin position="22"/>
        <end position="153"/>
    </location>
</feature>
<dbReference type="CDD" id="cd12108">
    <property type="entry name" value="Hr-like"/>
    <property type="match status" value="1"/>
</dbReference>
<evidence type="ECO:0000313" key="2">
    <source>
        <dbReference type="EMBL" id="GIE16222.1"/>
    </source>
</evidence>
<dbReference type="Pfam" id="PF01814">
    <property type="entry name" value="Hemerythrin"/>
    <property type="match status" value="1"/>
</dbReference>
<gene>
    <name evidence="2" type="ORF">Afe05nite_80620</name>
</gene>
<proteinExistence type="predicted"/>
<reference evidence="2" key="1">
    <citation type="submission" date="2021-01" db="EMBL/GenBank/DDBJ databases">
        <title>Whole genome shotgun sequence of Actinoplanes ferrugineus NBRC 15555.</title>
        <authorList>
            <person name="Komaki H."/>
            <person name="Tamura T."/>
        </authorList>
    </citation>
    <scope>NUCLEOTIDE SEQUENCE</scope>
    <source>
        <strain evidence="2">NBRC 15555</strain>
    </source>
</reference>
<dbReference type="Proteomes" id="UP000598174">
    <property type="component" value="Unassembled WGS sequence"/>
</dbReference>
<dbReference type="EMBL" id="BOMM01000080">
    <property type="protein sequence ID" value="GIE16222.1"/>
    <property type="molecule type" value="Genomic_DNA"/>
</dbReference>
<dbReference type="RefSeq" id="WP_203822564.1">
    <property type="nucleotide sequence ID" value="NZ_BAAABP010000012.1"/>
</dbReference>
<accession>A0A919JAF0</accession>
<protein>
    <recommendedName>
        <fullName evidence="1">Hemerythrin-like domain-containing protein</fullName>
    </recommendedName>
</protein>
<keyword evidence="3" id="KW-1185">Reference proteome</keyword>
<evidence type="ECO:0000259" key="1">
    <source>
        <dbReference type="Pfam" id="PF01814"/>
    </source>
</evidence>
<dbReference type="Gene3D" id="1.20.120.520">
    <property type="entry name" value="nmb1532 protein domain like"/>
    <property type="match status" value="1"/>
</dbReference>
<organism evidence="2 3">
    <name type="scientific">Paractinoplanes ferrugineus</name>
    <dbReference type="NCBI Taxonomy" id="113564"/>
    <lineage>
        <taxon>Bacteria</taxon>
        <taxon>Bacillati</taxon>
        <taxon>Actinomycetota</taxon>
        <taxon>Actinomycetes</taxon>
        <taxon>Micromonosporales</taxon>
        <taxon>Micromonosporaceae</taxon>
        <taxon>Paractinoplanes</taxon>
    </lineage>
</organism>
<dbReference type="AlphaFoldDB" id="A0A919JAF0"/>
<sequence length="225" mass="25020">MSSSNLPDSNAARHGAGEIDLTAMMAAHDAFRRDLVSLATTASKSNLSDPVQQLAIFNGWGVFKRQLLQHHRSEDSFLWPPLREKLRGSVSGMSTLDAMEAEHELIDPLLAGVDAAFEKPEVTEAMLADVIDELVTKLTFHLGHEEKDTLPMIGEYMTQQEWAQVTNNIRAAGNVKDAVEMVPWIVDGLPPERKAKVIGTYPPIVAQKFEAEWKPLYYSTPHWTA</sequence>
<name>A0A919JAF0_9ACTN</name>